<dbReference type="Gene3D" id="1.25.40.20">
    <property type="entry name" value="Ankyrin repeat-containing domain"/>
    <property type="match status" value="1"/>
</dbReference>
<dbReference type="SUPFAM" id="SSF48403">
    <property type="entry name" value="Ankyrin repeat"/>
    <property type="match status" value="1"/>
</dbReference>
<dbReference type="InterPro" id="IPR036770">
    <property type="entry name" value="Ankyrin_rpt-contain_sf"/>
</dbReference>
<dbReference type="EMBL" id="JARAOO010000010">
    <property type="protein sequence ID" value="KAJ7952620.1"/>
    <property type="molecule type" value="Genomic_DNA"/>
</dbReference>
<reference evidence="2" key="1">
    <citation type="journal article" date="2023" name="Science">
        <title>Elucidation of the pathway for biosynthesis of saponin adjuvants from the soapbark tree.</title>
        <authorList>
            <person name="Reed J."/>
            <person name="Orme A."/>
            <person name="El-Demerdash A."/>
            <person name="Owen C."/>
            <person name="Martin L.B.B."/>
            <person name="Misra R.C."/>
            <person name="Kikuchi S."/>
            <person name="Rejzek M."/>
            <person name="Martin A.C."/>
            <person name="Harkess A."/>
            <person name="Leebens-Mack J."/>
            <person name="Louveau T."/>
            <person name="Stephenson M.J."/>
            <person name="Osbourn A."/>
        </authorList>
    </citation>
    <scope>NUCLEOTIDE SEQUENCE</scope>
    <source>
        <strain evidence="2">S10</strain>
    </source>
</reference>
<dbReference type="GO" id="GO:0005886">
    <property type="term" value="C:plasma membrane"/>
    <property type="evidence" value="ECO:0007669"/>
    <property type="project" value="UniProtKB-SubCell"/>
</dbReference>
<proteinExistence type="predicted"/>
<name>A0AAD7PF72_QUISA</name>
<dbReference type="AlphaFoldDB" id="A0AAD7PF72"/>
<organism evidence="2 3">
    <name type="scientific">Quillaja saponaria</name>
    <name type="common">Soap bark tree</name>
    <dbReference type="NCBI Taxonomy" id="32244"/>
    <lineage>
        <taxon>Eukaryota</taxon>
        <taxon>Viridiplantae</taxon>
        <taxon>Streptophyta</taxon>
        <taxon>Embryophyta</taxon>
        <taxon>Tracheophyta</taxon>
        <taxon>Spermatophyta</taxon>
        <taxon>Magnoliopsida</taxon>
        <taxon>eudicotyledons</taxon>
        <taxon>Gunneridae</taxon>
        <taxon>Pentapetalae</taxon>
        <taxon>rosids</taxon>
        <taxon>fabids</taxon>
        <taxon>Fabales</taxon>
        <taxon>Quillajaceae</taxon>
        <taxon>Quillaja</taxon>
    </lineage>
</organism>
<dbReference type="KEGG" id="qsa:O6P43_024438"/>
<evidence type="ECO:0000313" key="3">
    <source>
        <dbReference type="Proteomes" id="UP001163823"/>
    </source>
</evidence>
<dbReference type="Proteomes" id="UP001163823">
    <property type="component" value="Chromosome 10"/>
</dbReference>
<gene>
    <name evidence="2" type="ORF">O6P43_024438</name>
</gene>
<evidence type="ECO:0000256" key="1">
    <source>
        <dbReference type="ARBA" id="ARBA00004202"/>
    </source>
</evidence>
<comment type="subcellular location">
    <subcellularLocation>
        <location evidence="1">Cell membrane</location>
        <topology evidence="1">Peripheral membrane protein</topology>
    </subcellularLocation>
</comment>
<evidence type="ECO:0000313" key="2">
    <source>
        <dbReference type="EMBL" id="KAJ7952620.1"/>
    </source>
</evidence>
<protein>
    <submittedName>
        <fullName evidence="2">Ankyrin repeat family protein</fullName>
    </submittedName>
</protein>
<sequence>MVKSAGISYWESFYRDELYYVLQDDDKDTFLHRMNNKINSLSYKPEAFPTEIMSKIIGNRATDIFTAVYNGETGLKPTDVNDVDPTTHVTLLHRAAAAYAFDLIDSLLNHGARTDVRCNCKISFMYRMLPLNVALHCICTIDEFVNKWTPKQSLFNLIIRLCNPFKTGNKLKVSRLLVWNTEGTEYEIYRYAKEGKVMEIAALLLAAPEKMVKSNGISYWESFYLEELFYVLQDDDEDTFLERMNNKINSLSYKPEVFPTEIMSEIIRYGATDIFTAVYNGKTGLKPTDVNAVDPTTHVPLLHTAAASYAFDLIDSLLNRGARTDVRCNCKISFMYGMLPLNVALHCIWCVAFVIDIQTLQGNKLQVSRLLVWNTEGTEYEIYRYAKEGKVMEIAALLLAAPEKVLSPSIFEKITNFSCPHGSMTLRQYITSEIASLTALRMRFVLEARSYAPLQACNDKLAAMKSMLLLLEVFERTGDKITRYIQQISNRDDVKEVVKKLSWLIQDSGFALDYADLHIDYLISWKGMELRERLQRAVNCEIEKEKFLGLRLPDCMESSDLQLCGKKLKGKGMLWNVTIKSDAKLLTVKVY</sequence>
<keyword evidence="3" id="KW-1185">Reference proteome</keyword>
<accession>A0AAD7PF72</accession>
<comment type="caution">
    <text evidence="2">The sequence shown here is derived from an EMBL/GenBank/DDBJ whole genome shotgun (WGS) entry which is preliminary data.</text>
</comment>